<feature type="transmembrane region" description="Helical" evidence="2">
    <location>
        <begin position="6"/>
        <end position="23"/>
    </location>
</feature>
<keyword evidence="2" id="KW-1133">Transmembrane helix</keyword>
<dbReference type="AlphaFoldDB" id="A0AAN9RQF3"/>
<dbReference type="PANTHER" id="PTHR46741">
    <property type="entry name" value="OS09G0413600 PROTEIN"/>
    <property type="match status" value="1"/>
</dbReference>
<proteinExistence type="predicted"/>
<dbReference type="Proteomes" id="UP001386955">
    <property type="component" value="Unassembled WGS sequence"/>
</dbReference>
<evidence type="ECO:0008006" key="5">
    <source>
        <dbReference type="Google" id="ProtNLM"/>
    </source>
</evidence>
<gene>
    <name evidence="3" type="ORF">VNO78_33894</name>
</gene>
<sequence length="757" mass="89390">MDLFSGYVWIFISQLVETLFWLFTRIFMRYFSHEAISSACSSNLCLENYHAESNNSETKIEAEEDCFKYPKDAELKSERSEEDTHAIPSKQERTDRNDSNGAEPEAESNEDCFETVTIAEYGGNLGLEKEETMRLVFKFQYQTWKCSETSDYENIDNDKAFECTNKHEFILDKSFSSFLDEPCVHSKYFSLEKDTVNESERNFESESCEINCVDAAVRLKTVPSIEEQQLDEHQVENLNNNVLAEEVLAEENLLSEDDSICVSYELDSMISCIGDGFLSNTDFGTTVKLDTLGNHDEENAVLTVEDLESEGEKRLESFDVKDRDKMVEIRRLEGEARVQDSDIDNKKLKGYCFQHRHGKNLHSSTDSDLEDSYRFDAQWEHQELIEQLKMELNKVRATGLPTTFETQRIMEDLKPWEIEEKFKHSNTINDLTQFYKSYTERMRKFDILNYQKLFAIGALKSKDIMLSFPSCENSSPAITFFLSRIFHLSRRKKSESDPLKKFMREFYSDLEMAYVGQLCLSWEFLQWEYWKALQLWESDQYRFHSYNEVAEEFQQFQVLLLRFIENERFQGPRVEYYARNRCAMQNLLQVPVIREDNTKEEEKFKTRDANKDEITIDMLVEILEESISMFCRFIRTDKDASSFAHKGPRETQGKLQDPADSEFLIELQVELQKKEKRLNEFLKRSSILKKFQKHEEDGRDNLLYFFPQVDMKLVWRVLNMSKITRDQLAWCRNKLNNINFVNRRIHIEPSFLLFPCQ</sequence>
<evidence type="ECO:0000256" key="2">
    <source>
        <dbReference type="SAM" id="Phobius"/>
    </source>
</evidence>
<protein>
    <recommendedName>
        <fullName evidence="5">Ribosomal protein L34Ae</fullName>
    </recommendedName>
</protein>
<dbReference type="Pfam" id="PF07891">
    <property type="entry name" value="DUF1666"/>
    <property type="match status" value="1"/>
</dbReference>
<feature type="region of interest" description="Disordered" evidence="1">
    <location>
        <begin position="74"/>
        <end position="110"/>
    </location>
</feature>
<evidence type="ECO:0000256" key="1">
    <source>
        <dbReference type="SAM" id="MobiDB-lite"/>
    </source>
</evidence>
<evidence type="ECO:0000313" key="4">
    <source>
        <dbReference type="Proteomes" id="UP001386955"/>
    </source>
</evidence>
<dbReference type="EMBL" id="JAYMYS010000009">
    <property type="protein sequence ID" value="KAK7381304.1"/>
    <property type="molecule type" value="Genomic_DNA"/>
</dbReference>
<dbReference type="InterPro" id="IPR012870">
    <property type="entry name" value="DUF1666"/>
</dbReference>
<keyword evidence="2" id="KW-0472">Membrane</keyword>
<comment type="caution">
    <text evidence="3">The sequence shown here is derived from an EMBL/GenBank/DDBJ whole genome shotgun (WGS) entry which is preliminary data.</text>
</comment>
<keyword evidence="4" id="KW-1185">Reference proteome</keyword>
<accession>A0AAN9RQF3</accession>
<evidence type="ECO:0000313" key="3">
    <source>
        <dbReference type="EMBL" id="KAK7381304.1"/>
    </source>
</evidence>
<feature type="compositionally biased region" description="Basic and acidic residues" evidence="1">
    <location>
        <begin position="74"/>
        <end position="98"/>
    </location>
</feature>
<name>A0AAN9RQF3_PSOTE</name>
<organism evidence="3 4">
    <name type="scientific">Psophocarpus tetragonolobus</name>
    <name type="common">Winged bean</name>
    <name type="synonym">Dolichos tetragonolobus</name>
    <dbReference type="NCBI Taxonomy" id="3891"/>
    <lineage>
        <taxon>Eukaryota</taxon>
        <taxon>Viridiplantae</taxon>
        <taxon>Streptophyta</taxon>
        <taxon>Embryophyta</taxon>
        <taxon>Tracheophyta</taxon>
        <taxon>Spermatophyta</taxon>
        <taxon>Magnoliopsida</taxon>
        <taxon>eudicotyledons</taxon>
        <taxon>Gunneridae</taxon>
        <taxon>Pentapetalae</taxon>
        <taxon>rosids</taxon>
        <taxon>fabids</taxon>
        <taxon>Fabales</taxon>
        <taxon>Fabaceae</taxon>
        <taxon>Papilionoideae</taxon>
        <taxon>50 kb inversion clade</taxon>
        <taxon>NPAAA clade</taxon>
        <taxon>indigoferoid/millettioid clade</taxon>
        <taxon>Phaseoleae</taxon>
        <taxon>Psophocarpus</taxon>
    </lineage>
</organism>
<dbReference type="PANTHER" id="PTHR46741:SF2">
    <property type="entry name" value="RIBOSOMAL PROTEIN L34AE"/>
    <property type="match status" value="1"/>
</dbReference>
<keyword evidence="2" id="KW-0812">Transmembrane</keyword>
<reference evidence="3 4" key="1">
    <citation type="submission" date="2024-01" db="EMBL/GenBank/DDBJ databases">
        <title>The genomes of 5 underutilized Papilionoideae crops provide insights into root nodulation and disease resistanc.</title>
        <authorList>
            <person name="Jiang F."/>
        </authorList>
    </citation>
    <scope>NUCLEOTIDE SEQUENCE [LARGE SCALE GENOMIC DNA]</scope>
    <source>
        <strain evidence="3">DUOXIRENSHENG_FW03</strain>
        <tissue evidence="3">Leaves</tissue>
    </source>
</reference>